<dbReference type="HOGENOM" id="CLU_054331_0_0_2"/>
<evidence type="ECO:0000313" key="4">
    <source>
        <dbReference type="Proteomes" id="UP000000254"/>
    </source>
</evidence>
<keyword evidence="4" id="KW-1185">Reference proteome</keyword>
<reference evidence="3 4" key="2">
    <citation type="journal article" date="2009" name="Stand. Genomic Sci.">
        <title>Complete genome sequence of Staphylothermus marinus Stetter and Fiala 1986 type strain F1.</title>
        <authorList>
            <person name="Anderson I.J."/>
            <person name="Sun H."/>
            <person name="Lapidus A."/>
            <person name="Copeland A."/>
            <person name="Glavina Del Rio T."/>
            <person name="Tice H."/>
            <person name="Dalin E."/>
            <person name="Lucas S."/>
            <person name="Barry K."/>
            <person name="Land M."/>
            <person name="Richardson P."/>
            <person name="Huber H."/>
            <person name="Kyrpides N.C."/>
        </authorList>
    </citation>
    <scope>NUCLEOTIDE SEQUENCE [LARGE SCALE GENOMIC DNA]</scope>
    <source>
        <strain evidence="4">ATCC 43588 / DSM 3639 / JCM 9404 / F1</strain>
    </source>
</reference>
<reference evidence="4" key="1">
    <citation type="journal article" date="2009" name="BMC Genomics">
        <title>The complete genome sequence of Staphylothermus marinus reveals differences in sulfur metabolism among heterotrophic Crenarchaeota.</title>
        <authorList>
            <person name="Anderson I.J."/>
            <person name="Dharmarajan L."/>
            <person name="Rodriguez J."/>
            <person name="Hooper S."/>
            <person name="Porat I."/>
            <person name="Ulrich L.E."/>
            <person name="Elkins J.G."/>
            <person name="Mavromatis K."/>
            <person name="Sun H."/>
            <person name="Land M."/>
            <person name="Lapidus A."/>
            <person name="Lucas S."/>
            <person name="Barry K."/>
            <person name="Huber H."/>
            <person name="Zhulin I.B."/>
            <person name="Whitman W.B."/>
            <person name="Mukhopadhyay B."/>
            <person name="Woese C."/>
            <person name="Bristow J."/>
            <person name="Kyrpides N."/>
        </authorList>
    </citation>
    <scope>NUCLEOTIDE SEQUENCE [LARGE SCALE GENOMIC DNA]</scope>
    <source>
        <strain evidence="4">ATCC 43588 / DSM 3639 / JCM 9404 / F1</strain>
    </source>
</reference>
<dbReference type="PANTHER" id="PTHR37459:SF1">
    <property type="entry name" value="CRISPR-ASSOCIATED PROTEIN CAS7_CST2_DEVR"/>
    <property type="match status" value="1"/>
</dbReference>
<comment type="function">
    <text evidence="2">CRISPR (clustered regularly interspaced short palindromic repeat) is an adaptive immune system that provides protection against mobile genetic elements (viruses, transposable elements and conjugative plasmids). CRISPR clusters contain spacers, sequences complementary to antecedent mobile elements, and target invading nucleic acids. CRISPR clusters are transcribed and processed into CRISPR RNA (crRNA).</text>
</comment>
<organism evidence="3 4">
    <name type="scientific">Staphylothermus marinus (strain ATCC 43588 / DSM 3639 / JCM 9404 / F1)</name>
    <dbReference type="NCBI Taxonomy" id="399550"/>
    <lineage>
        <taxon>Archaea</taxon>
        <taxon>Thermoproteota</taxon>
        <taxon>Thermoprotei</taxon>
        <taxon>Desulfurococcales</taxon>
        <taxon>Desulfurococcaceae</taxon>
        <taxon>Staphylothermus</taxon>
    </lineage>
</organism>
<evidence type="ECO:0000313" key="3">
    <source>
        <dbReference type="EMBL" id="ABN69434.1"/>
    </source>
</evidence>
<dbReference type="EMBL" id="CP000575">
    <property type="protein sequence ID" value="ABN69434.1"/>
    <property type="molecule type" value="Genomic_DNA"/>
</dbReference>
<dbReference type="Proteomes" id="UP000000254">
    <property type="component" value="Chromosome"/>
</dbReference>
<name>A3DLC4_STAMF</name>
<protein>
    <submittedName>
        <fullName evidence="3">CRISPR-associated autoregulator, Csa2 family</fullName>
    </submittedName>
</protein>
<dbReference type="GeneID" id="4907057"/>
<gene>
    <name evidence="3" type="ordered locus">Smar_0321</name>
</gene>
<dbReference type="InterPro" id="IPR010154">
    <property type="entry name" value="CRISPR-assoc_Cas7/Cst2/DevR"/>
</dbReference>
<dbReference type="OrthoDB" id="97643at2157"/>
<dbReference type="GO" id="GO:0051607">
    <property type="term" value="P:defense response to virus"/>
    <property type="evidence" value="ECO:0007669"/>
    <property type="project" value="UniProtKB-KW"/>
</dbReference>
<dbReference type="InterPro" id="IPR002764">
    <property type="entry name" value="Cas7/Cst2/DevR_sub_I-a/Apern"/>
</dbReference>
<dbReference type="InterPro" id="IPR052681">
    <property type="entry name" value="CRISPR-Cas7/Cst2/DevR"/>
</dbReference>
<dbReference type="NCBIfam" id="TIGR02583">
    <property type="entry name" value="DevR_archaea"/>
    <property type="match status" value="1"/>
</dbReference>
<accession>A3DLC4</accession>
<evidence type="ECO:0000256" key="2">
    <source>
        <dbReference type="ARBA" id="ARBA00025626"/>
    </source>
</evidence>
<sequence>MGDIYFSFRGRVYINAEALNMVESIGNYVKHRRIPVVIPETYVTYMVPAISGESIAHGYQYILAQKALENGLSVCNLCKHGIFLKSTNEEVFKDSFNQETIPDKPEELEKTIVKGCVVEDVGGFLFTTEKKEGKKKKEEKVKNLKRTSNFYVGYMIPVAEALVNTVIEPQLHTRYALGTKHVKERGQMIYYVEIASAPYVFSFDLDTRYIGRSTYSVETAGKPIVSEEEIKKRKIVALEAFREFITEMMFGAKKTRFLPVIDWESFVAAVSDKPWTVPSPFTKKYIENAEKKLKKINKNTKLYIYRRDGEKSFEEVLFEAIEDAVKRITEK</sequence>
<dbReference type="PANTHER" id="PTHR37459">
    <property type="match status" value="1"/>
</dbReference>
<evidence type="ECO:0000256" key="1">
    <source>
        <dbReference type="ARBA" id="ARBA00023118"/>
    </source>
</evidence>
<dbReference type="NCBIfam" id="TIGR01875">
    <property type="entry name" value="cas_MJ0381"/>
    <property type="match status" value="1"/>
</dbReference>
<dbReference type="eggNOG" id="arCOG03617">
    <property type="taxonomic scope" value="Archaea"/>
</dbReference>
<dbReference type="STRING" id="399550.Smar_0321"/>
<proteinExistence type="predicted"/>
<dbReference type="Pfam" id="PF01905">
    <property type="entry name" value="DevR"/>
    <property type="match status" value="1"/>
</dbReference>
<dbReference type="AlphaFoldDB" id="A3DLC4"/>
<dbReference type="RefSeq" id="WP_011838625.1">
    <property type="nucleotide sequence ID" value="NC_009033.1"/>
</dbReference>
<keyword evidence="1" id="KW-0051">Antiviral defense</keyword>
<dbReference type="KEGG" id="smr:Smar_0321"/>